<proteinExistence type="predicted"/>
<organism evidence="1 2">
    <name type="scientific">Levilactobacillus brevis (strain ATCC 367 / BCRC 12310 / CIP 105137 / JCM 1170 / LMG 11437 / NCIMB 947 / NCTC 947)</name>
    <name type="common">Lactobacillus brevis</name>
    <dbReference type="NCBI Taxonomy" id="387344"/>
    <lineage>
        <taxon>Bacteria</taxon>
        <taxon>Bacillati</taxon>
        <taxon>Bacillota</taxon>
        <taxon>Bacilli</taxon>
        <taxon>Lactobacillales</taxon>
        <taxon>Lactobacillaceae</taxon>
        <taxon>Levilactobacillus</taxon>
    </lineage>
</organism>
<dbReference type="AlphaFoldDB" id="Q03UA8"/>
<dbReference type="KEGG" id="lbr:LVIS_0038"/>
<sequence length="51" mass="6390">MPIYDLKLKYFKNKFYQDKQKHWYLTVHVLDESGSIRYRKLPMTYKKSIVF</sequence>
<dbReference type="EMBL" id="CP000416">
    <property type="protein sequence ID" value="ABJ63214.1"/>
    <property type="molecule type" value="Genomic_DNA"/>
</dbReference>
<evidence type="ECO:0000313" key="1">
    <source>
        <dbReference type="EMBL" id="ABJ63214.1"/>
    </source>
</evidence>
<keyword evidence="2" id="KW-1185">Reference proteome</keyword>
<dbReference type="Proteomes" id="UP000001652">
    <property type="component" value="Chromosome"/>
</dbReference>
<gene>
    <name evidence="1" type="ordered locus">LVIS_0038</name>
</gene>
<name>Q03UA8_LEVBA</name>
<accession>Q03UA8</accession>
<protein>
    <submittedName>
        <fullName evidence="1">Uncharacterized protein</fullName>
    </submittedName>
</protein>
<dbReference type="HOGENOM" id="CLU_3100065_0_0_9"/>
<evidence type="ECO:0000313" key="2">
    <source>
        <dbReference type="Proteomes" id="UP000001652"/>
    </source>
</evidence>
<reference evidence="1 2" key="1">
    <citation type="journal article" date="2006" name="Proc. Natl. Acad. Sci. U.S.A.">
        <title>Comparative genomics of the lactic acid bacteria.</title>
        <authorList>
            <person name="Makarova K."/>
            <person name="Slesarev A."/>
            <person name="Wolf Y."/>
            <person name="Sorokin A."/>
            <person name="Mirkin B."/>
            <person name="Koonin E."/>
            <person name="Pavlov A."/>
            <person name="Pavlova N."/>
            <person name="Karamychev V."/>
            <person name="Polouchine N."/>
            <person name="Shakhova V."/>
            <person name="Grigoriev I."/>
            <person name="Lou Y."/>
            <person name="Rohksar D."/>
            <person name="Lucas S."/>
            <person name="Huang K."/>
            <person name="Goodstein D.M."/>
            <person name="Hawkins T."/>
            <person name="Plengvidhya V."/>
            <person name="Welker D."/>
            <person name="Hughes J."/>
            <person name="Goh Y."/>
            <person name="Benson A."/>
            <person name="Baldwin K."/>
            <person name="Lee J.H."/>
            <person name="Diaz-Muniz I."/>
            <person name="Dosti B."/>
            <person name="Smeianov V."/>
            <person name="Wechter W."/>
            <person name="Barabote R."/>
            <person name="Lorca G."/>
            <person name="Altermann E."/>
            <person name="Barrangou R."/>
            <person name="Ganesan B."/>
            <person name="Xie Y."/>
            <person name="Rawsthorne H."/>
            <person name="Tamir D."/>
            <person name="Parker C."/>
            <person name="Breidt F."/>
            <person name="Broadbent J."/>
            <person name="Hutkins R."/>
            <person name="O'Sullivan D."/>
            <person name="Steele J."/>
            <person name="Unlu G."/>
            <person name="Saier M."/>
            <person name="Klaenhammer T."/>
            <person name="Richardson P."/>
            <person name="Kozyavkin S."/>
            <person name="Weimer B."/>
            <person name="Mills D."/>
        </authorList>
    </citation>
    <scope>NUCLEOTIDE SEQUENCE [LARGE SCALE GENOMIC DNA]</scope>
    <source>
        <strain evidence="2">ATCC 367 / BCRC 12310 / CIP 105137 / JCM 1170 / LMG 11437 / NCIMB 947 / NCTC 947</strain>
    </source>
</reference>